<dbReference type="PANTHER" id="PTHR33376:SF5">
    <property type="entry name" value="EXTRACYTOPLASMIC SOLUTE RECEPTOR PROTEIN"/>
    <property type="match status" value="1"/>
</dbReference>
<dbReference type="InterPro" id="IPR018389">
    <property type="entry name" value="DctP_fam"/>
</dbReference>
<dbReference type="Pfam" id="PF03480">
    <property type="entry name" value="DctP"/>
    <property type="match status" value="1"/>
</dbReference>
<dbReference type="Gene3D" id="3.40.190.10">
    <property type="entry name" value="Periplasmic binding protein-like II"/>
    <property type="match status" value="1"/>
</dbReference>
<dbReference type="RefSeq" id="WP_091354096.1">
    <property type="nucleotide sequence ID" value="NZ_AP025284.1"/>
</dbReference>
<dbReference type="STRING" id="355243.SAMN03080615_00693"/>
<feature type="binding site" evidence="3">
    <location>
        <position position="259"/>
    </location>
    <ligand>
        <name>substrate</name>
    </ligand>
</feature>
<evidence type="ECO:0000256" key="1">
    <source>
        <dbReference type="ARBA" id="ARBA00022729"/>
    </source>
</evidence>
<dbReference type="PIRSF" id="PIRSF039026">
    <property type="entry name" value="SiaP"/>
    <property type="match status" value="1"/>
</dbReference>
<feature type="binding site" evidence="2">
    <location>
        <position position="175"/>
    </location>
    <ligand>
        <name>substrate</name>
    </ligand>
</feature>
<dbReference type="PROSITE" id="PS51257">
    <property type="entry name" value="PROKAR_LIPOPROTEIN"/>
    <property type="match status" value="1"/>
</dbReference>
<organism evidence="4 5">
    <name type="scientific">Amphritea atlantica</name>
    <dbReference type="NCBI Taxonomy" id="355243"/>
    <lineage>
        <taxon>Bacteria</taxon>
        <taxon>Pseudomonadati</taxon>
        <taxon>Pseudomonadota</taxon>
        <taxon>Gammaproteobacteria</taxon>
        <taxon>Oceanospirillales</taxon>
        <taxon>Oceanospirillaceae</taxon>
        <taxon>Amphritea</taxon>
    </lineage>
</organism>
<dbReference type="Gene3D" id="3.40.190.170">
    <property type="entry name" value="Bacterial extracellular solute-binding protein, family 7"/>
    <property type="match status" value="1"/>
</dbReference>
<proteinExistence type="predicted"/>
<dbReference type="NCBIfam" id="NF037995">
    <property type="entry name" value="TRAP_S1"/>
    <property type="match status" value="1"/>
</dbReference>
<evidence type="ECO:0000313" key="4">
    <source>
        <dbReference type="EMBL" id="SEQ20766.1"/>
    </source>
</evidence>
<accession>A0A1H9E4U7</accession>
<evidence type="ECO:0000256" key="2">
    <source>
        <dbReference type="PIRSR" id="PIRSR039026-1"/>
    </source>
</evidence>
<evidence type="ECO:0000256" key="3">
    <source>
        <dbReference type="PIRSR" id="PIRSR039026-2"/>
    </source>
</evidence>
<protein>
    <submittedName>
        <fullName evidence="4">TRAP-type mannitol/chloroaromatic compound transport system, substrate-binding protein</fullName>
    </submittedName>
</protein>
<dbReference type="GO" id="GO:0031317">
    <property type="term" value="C:tripartite ATP-independent periplasmic transporter complex"/>
    <property type="evidence" value="ECO:0007669"/>
    <property type="project" value="InterPro"/>
</dbReference>
<feature type="binding site" evidence="3">
    <location>
        <position position="234"/>
    </location>
    <ligand>
        <name>Na(+)</name>
        <dbReference type="ChEBI" id="CHEBI:29101"/>
    </ligand>
</feature>
<dbReference type="CDD" id="cd13604">
    <property type="entry name" value="PBP2_TRAP_ketoacid_lactate_like"/>
    <property type="match status" value="1"/>
</dbReference>
<feature type="binding site" evidence="2">
    <location>
        <position position="196"/>
    </location>
    <ligand>
        <name>substrate</name>
    </ligand>
</feature>
<dbReference type="GO" id="GO:0055085">
    <property type="term" value="P:transmembrane transport"/>
    <property type="evidence" value="ECO:0007669"/>
    <property type="project" value="InterPro"/>
</dbReference>
<name>A0A1H9E4U7_9GAMM</name>
<gene>
    <name evidence="4" type="ORF">SAMN03080615_00693</name>
</gene>
<dbReference type="Proteomes" id="UP000198749">
    <property type="component" value="Unassembled WGS sequence"/>
</dbReference>
<evidence type="ECO:0000313" key="5">
    <source>
        <dbReference type="Proteomes" id="UP000198749"/>
    </source>
</evidence>
<reference evidence="5" key="1">
    <citation type="submission" date="2016-10" db="EMBL/GenBank/DDBJ databases">
        <authorList>
            <person name="Varghese N."/>
            <person name="Submissions S."/>
        </authorList>
    </citation>
    <scope>NUCLEOTIDE SEQUENCE [LARGE SCALE GENOMIC DNA]</scope>
    <source>
        <strain evidence="5">DSM 18887</strain>
    </source>
</reference>
<keyword evidence="3" id="KW-0479">Metal-binding</keyword>
<feature type="binding site" evidence="3">
    <location>
        <position position="233"/>
    </location>
    <ligand>
        <name>substrate</name>
    </ligand>
</feature>
<dbReference type="SUPFAM" id="SSF53850">
    <property type="entry name" value="Periplasmic binding protein-like II"/>
    <property type="match status" value="1"/>
</dbReference>
<keyword evidence="1" id="KW-0732">Signal</keyword>
<dbReference type="InterPro" id="IPR038404">
    <property type="entry name" value="TRAP_DctP_sf"/>
</dbReference>
<sequence>MKRREIVKVLGLGVAAAGLAACTEEKKEVADCKPAAPQPAAPAVATKPETIEWKMVTTWPKNFPGLGTGANYLADLIGQMTGGRIHVKVYGAKELVGALEIFDAVSRGTAEMGHGASYYWKGKSRAAQFFAAVPFGLTAQEMNSWLYHGGGMELWEEVYGEFGLIPGAAGNTGVQMGGWFNREINSVDDLKGLKMRIPGLGGEVLKRAGGTPVLLPGGEIFPSLQSGAIDATEWVGPYNDLAFGLHKAAKYYYYPGWHEPGTTLECFMNKEAFEKLPEDLQVIVRNAIRVANQDMLADFTAKNNRALEQLVNEEGVELRPFPDDVLKQIRTLSDEVVTEEAAKDSMTQKVFDSFVKFREQAIKWHAVSEQAYLNARTL</sequence>
<dbReference type="PANTHER" id="PTHR33376">
    <property type="match status" value="1"/>
</dbReference>
<dbReference type="AlphaFoldDB" id="A0A1H9E4U7"/>
<dbReference type="EMBL" id="FOGB01000002">
    <property type="protein sequence ID" value="SEQ20766.1"/>
    <property type="molecule type" value="Genomic_DNA"/>
</dbReference>
<dbReference type="GO" id="GO:0046872">
    <property type="term" value="F:metal ion binding"/>
    <property type="evidence" value="ECO:0007669"/>
    <property type="project" value="UniProtKB-KW"/>
</dbReference>
<keyword evidence="5" id="KW-1185">Reference proteome</keyword>
<dbReference type="OrthoDB" id="9769667at2"/>
<dbReference type="InterPro" id="IPR026289">
    <property type="entry name" value="SBP_TakP-like"/>
</dbReference>